<name>A0AAV3XRU2_9CYAN</name>
<reference evidence="1" key="1">
    <citation type="submission" date="2019-10" db="EMBL/GenBank/DDBJ databases">
        <title>Draft genome sequece of Microseira wollei NIES-4236.</title>
        <authorList>
            <person name="Yamaguchi H."/>
            <person name="Suzuki S."/>
            <person name="Kawachi M."/>
        </authorList>
    </citation>
    <scope>NUCLEOTIDE SEQUENCE</scope>
    <source>
        <strain evidence="1">NIES-4236</strain>
    </source>
</reference>
<sequence>MTLLSLPALERQGFSEVFAEKSGQESGKSVNLGEFTWNHATLHARSADISINYLQSLFPADKNLRLVEQMYEYFGDEVMMH</sequence>
<organism evidence="1 2">
    <name type="scientific">Microseira wollei NIES-4236</name>
    <dbReference type="NCBI Taxonomy" id="2530354"/>
    <lineage>
        <taxon>Bacteria</taxon>
        <taxon>Bacillati</taxon>
        <taxon>Cyanobacteriota</taxon>
        <taxon>Cyanophyceae</taxon>
        <taxon>Oscillatoriophycideae</taxon>
        <taxon>Aerosakkonematales</taxon>
        <taxon>Aerosakkonemataceae</taxon>
        <taxon>Microseira</taxon>
    </lineage>
</organism>
<protein>
    <submittedName>
        <fullName evidence="1">Uncharacterized protein</fullName>
    </submittedName>
</protein>
<evidence type="ECO:0000313" key="1">
    <source>
        <dbReference type="EMBL" id="GET43357.1"/>
    </source>
</evidence>
<dbReference type="EMBL" id="BLAY01000217">
    <property type="protein sequence ID" value="GET43357.1"/>
    <property type="molecule type" value="Genomic_DNA"/>
</dbReference>
<evidence type="ECO:0000313" key="2">
    <source>
        <dbReference type="Proteomes" id="UP001050975"/>
    </source>
</evidence>
<dbReference type="RefSeq" id="WP_307731644.1">
    <property type="nucleotide sequence ID" value="NZ_BLAY01000217.1"/>
</dbReference>
<keyword evidence="2" id="KW-1185">Reference proteome</keyword>
<accession>A0AAV3XRU2</accession>
<comment type="caution">
    <text evidence="1">The sequence shown here is derived from an EMBL/GenBank/DDBJ whole genome shotgun (WGS) entry which is preliminary data.</text>
</comment>
<proteinExistence type="predicted"/>
<dbReference type="AlphaFoldDB" id="A0AAV3XRU2"/>
<dbReference type="Proteomes" id="UP001050975">
    <property type="component" value="Unassembled WGS sequence"/>
</dbReference>
<gene>
    <name evidence="1" type="ORF">MiSe_81790</name>
</gene>